<proteinExistence type="predicted"/>
<protein>
    <submittedName>
        <fullName evidence="1">12366_t:CDS:1</fullName>
    </submittedName>
</protein>
<reference evidence="1 2" key="1">
    <citation type="submission" date="2021-06" db="EMBL/GenBank/DDBJ databases">
        <authorList>
            <person name="Kallberg Y."/>
            <person name="Tangrot J."/>
            <person name="Rosling A."/>
        </authorList>
    </citation>
    <scope>NUCLEOTIDE SEQUENCE [LARGE SCALE GENOMIC DNA]</scope>
    <source>
        <strain evidence="1 2">120-4 pot B 10/14</strain>
    </source>
</reference>
<keyword evidence="2" id="KW-1185">Reference proteome</keyword>
<feature type="non-terminal residue" evidence="1">
    <location>
        <position position="1"/>
    </location>
</feature>
<evidence type="ECO:0000313" key="2">
    <source>
        <dbReference type="Proteomes" id="UP000789901"/>
    </source>
</evidence>
<comment type="caution">
    <text evidence="1">The sequence shown here is derived from an EMBL/GenBank/DDBJ whole genome shotgun (WGS) entry which is preliminary data.</text>
</comment>
<accession>A0ABN7VLH5</accession>
<gene>
    <name evidence="1" type="ORF">GMARGA_LOCUS20204</name>
</gene>
<dbReference type="EMBL" id="CAJVQB010017496">
    <property type="protein sequence ID" value="CAG8784484.1"/>
    <property type="molecule type" value="Genomic_DNA"/>
</dbReference>
<name>A0ABN7VLH5_GIGMA</name>
<evidence type="ECO:0000313" key="1">
    <source>
        <dbReference type="EMBL" id="CAG8784484.1"/>
    </source>
</evidence>
<organism evidence="1 2">
    <name type="scientific">Gigaspora margarita</name>
    <dbReference type="NCBI Taxonomy" id="4874"/>
    <lineage>
        <taxon>Eukaryota</taxon>
        <taxon>Fungi</taxon>
        <taxon>Fungi incertae sedis</taxon>
        <taxon>Mucoromycota</taxon>
        <taxon>Glomeromycotina</taxon>
        <taxon>Glomeromycetes</taxon>
        <taxon>Diversisporales</taxon>
        <taxon>Gigasporaceae</taxon>
        <taxon>Gigaspora</taxon>
    </lineage>
</organism>
<sequence>DDLLRKKKEWALKVYDLFSEIGIEKIKRVKSLTVSSILKLSQDESIKY</sequence>
<dbReference type="Proteomes" id="UP000789901">
    <property type="component" value="Unassembled WGS sequence"/>
</dbReference>